<dbReference type="EMBL" id="QGGH01000013">
    <property type="protein sequence ID" value="PWJ88011.1"/>
    <property type="molecule type" value="Genomic_DNA"/>
</dbReference>
<dbReference type="Proteomes" id="UP000245631">
    <property type="component" value="Unassembled WGS sequence"/>
</dbReference>
<organism evidence="1 2">
    <name type="scientific">Rhizobium loti</name>
    <name type="common">Mesorhizobium loti</name>
    <dbReference type="NCBI Taxonomy" id="381"/>
    <lineage>
        <taxon>Bacteria</taxon>
        <taxon>Pseudomonadati</taxon>
        <taxon>Pseudomonadota</taxon>
        <taxon>Alphaproteobacteria</taxon>
        <taxon>Hyphomicrobiales</taxon>
        <taxon>Phyllobacteriaceae</taxon>
        <taxon>Mesorhizobium</taxon>
    </lineage>
</organism>
<accession>A0A8E2W7L5</accession>
<protein>
    <submittedName>
        <fullName evidence="1">Uncharacterized protein DUF768</fullName>
    </submittedName>
</protein>
<reference evidence="1 2" key="1">
    <citation type="submission" date="2018-05" db="EMBL/GenBank/DDBJ databases">
        <title>Genomic Encyclopedia of Type Strains, Phase IV (KMG-IV): sequencing the most valuable type-strain genomes for metagenomic binning, comparative biology and taxonomic classification.</title>
        <authorList>
            <person name="Goeker M."/>
        </authorList>
    </citation>
    <scope>NUCLEOTIDE SEQUENCE [LARGE SCALE GENOMIC DNA]</scope>
    <source>
        <strain evidence="1 2">DSM 2626</strain>
    </source>
</reference>
<dbReference type="AlphaFoldDB" id="A0A8E2W7L5"/>
<proteinExistence type="predicted"/>
<sequence>MSTRGADFLYHWISEHLPEKAPPDLLVSVADLADEAMQEAGRQGISTEEVDEEVESVYEAIFHAMEYRAGGLVD</sequence>
<name>A0A8E2W7L5_RHILI</name>
<evidence type="ECO:0000313" key="2">
    <source>
        <dbReference type="Proteomes" id="UP000245631"/>
    </source>
</evidence>
<gene>
    <name evidence="1" type="ORF">C8D77_113100</name>
</gene>
<dbReference type="GeneID" id="61055210"/>
<evidence type="ECO:0000313" key="1">
    <source>
        <dbReference type="EMBL" id="PWJ88011.1"/>
    </source>
</evidence>
<dbReference type="RefSeq" id="WP_109671054.1">
    <property type="nucleotide sequence ID" value="NZ_QGGH01000013.1"/>
</dbReference>
<comment type="caution">
    <text evidence="1">The sequence shown here is derived from an EMBL/GenBank/DDBJ whole genome shotgun (WGS) entry which is preliminary data.</text>
</comment>